<dbReference type="PANTHER" id="PTHR43528">
    <property type="entry name" value="ALPHA-KETOGLUTARATE PERMEASE"/>
    <property type="match status" value="1"/>
</dbReference>
<dbReference type="GO" id="GO:0015293">
    <property type="term" value="F:symporter activity"/>
    <property type="evidence" value="ECO:0007669"/>
    <property type="project" value="UniProtKB-KW"/>
</dbReference>
<evidence type="ECO:0000256" key="6">
    <source>
        <dbReference type="ARBA" id="ARBA00022847"/>
    </source>
</evidence>
<evidence type="ECO:0000256" key="5">
    <source>
        <dbReference type="ARBA" id="ARBA00022692"/>
    </source>
</evidence>
<dbReference type="Gene3D" id="1.20.1250.20">
    <property type="entry name" value="MFS general substrate transporter like domains"/>
    <property type="match status" value="2"/>
</dbReference>
<feature type="transmembrane region" description="Helical" evidence="9">
    <location>
        <begin position="366"/>
        <end position="388"/>
    </location>
</feature>
<feature type="transmembrane region" description="Helical" evidence="9">
    <location>
        <begin position="302"/>
        <end position="321"/>
    </location>
</feature>
<feature type="transmembrane region" description="Helical" evidence="9">
    <location>
        <begin position="46"/>
        <end position="70"/>
    </location>
</feature>
<dbReference type="InterPro" id="IPR011701">
    <property type="entry name" value="MFS"/>
</dbReference>
<dbReference type="PANTHER" id="PTHR43528:SF1">
    <property type="entry name" value="ALPHA-KETOGLUTARATE PERMEASE"/>
    <property type="match status" value="1"/>
</dbReference>
<feature type="transmembrane region" description="Helical" evidence="9">
    <location>
        <begin position="106"/>
        <end position="126"/>
    </location>
</feature>
<feature type="domain" description="Major facilitator superfamily (MFS) profile" evidence="10">
    <location>
        <begin position="10"/>
        <end position="418"/>
    </location>
</feature>
<dbReference type="FunFam" id="1.20.1250.20:FF:000001">
    <property type="entry name" value="Dicarboxylate MFS transporter"/>
    <property type="match status" value="1"/>
</dbReference>
<reference evidence="11" key="1">
    <citation type="journal article" date="2023" name="Genes Genomics">
        <title>Genomic insights of Leclercia adecarboxylata strains linked to an outbreak in public hospitals in Mexico.</title>
        <authorList>
            <person name="Barrios-Villa E."/>
            <person name="Pacheco-Flores B."/>
            <person name="Lozano-Zarain P."/>
            <person name="Del Campo-Ortega R."/>
            <person name="de Jesus Ascencio-Montiel I."/>
            <person name="Gonzalez-Leon M."/>
            <person name="Camorlinga-Ponce M."/>
            <person name="Gaytan Cervantes F.J."/>
            <person name="Gonzalez Torres C."/>
            <person name="Aguilar E."/>
            <person name="Gonzalez Ibarra J."/>
            <person name="Torres Lopez F.J."/>
            <person name="Rosas-Vargas H."/>
            <person name="Gonzalez-Bonilla C.R."/>
            <person name="Del Carmen Rocha-Gracia R."/>
        </authorList>
    </citation>
    <scope>NUCLEOTIDE SEQUENCE</scope>
    <source>
        <strain evidence="11">Lac40</strain>
    </source>
</reference>
<keyword evidence="8 9" id="KW-0472">Membrane</keyword>
<protein>
    <submittedName>
        <fullName evidence="11">MFS transporter</fullName>
    </submittedName>
</protein>
<dbReference type="PROSITE" id="PS00216">
    <property type="entry name" value="SUGAR_TRANSPORT_1"/>
    <property type="match status" value="1"/>
</dbReference>
<feature type="transmembrane region" description="Helical" evidence="9">
    <location>
        <begin position="235"/>
        <end position="253"/>
    </location>
</feature>
<dbReference type="InterPro" id="IPR020846">
    <property type="entry name" value="MFS_dom"/>
</dbReference>
<dbReference type="Proteomes" id="UP001149314">
    <property type="component" value="Unassembled WGS sequence"/>
</dbReference>
<evidence type="ECO:0000256" key="9">
    <source>
        <dbReference type="SAM" id="Phobius"/>
    </source>
</evidence>
<comment type="subcellular location">
    <subcellularLocation>
        <location evidence="1">Cell membrane</location>
        <topology evidence="1">Multi-pass membrane protein</topology>
    </subcellularLocation>
</comment>
<dbReference type="InterPro" id="IPR005828">
    <property type="entry name" value="MFS_sugar_transport-like"/>
</dbReference>
<comment type="similarity">
    <text evidence="2">Belongs to the major facilitator superfamily. Metabolite:H+ Symporter (MHS) family (TC 2.A.1.6) family.</text>
</comment>
<feature type="transmembrane region" description="Helical" evidence="9">
    <location>
        <begin position="147"/>
        <end position="170"/>
    </location>
</feature>
<evidence type="ECO:0000313" key="12">
    <source>
        <dbReference type="Proteomes" id="UP001149314"/>
    </source>
</evidence>
<gene>
    <name evidence="11" type="ORF">OEZ79_13130</name>
</gene>
<keyword evidence="3" id="KW-0813">Transport</keyword>
<dbReference type="GO" id="GO:0005886">
    <property type="term" value="C:plasma membrane"/>
    <property type="evidence" value="ECO:0007669"/>
    <property type="project" value="UniProtKB-SubCell"/>
</dbReference>
<name>A0A9X3YAF9_9ENTR</name>
<proteinExistence type="inferred from homology"/>
<evidence type="ECO:0000259" key="10">
    <source>
        <dbReference type="PROSITE" id="PS50850"/>
    </source>
</evidence>
<keyword evidence="7 9" id="KW-1133">Transmembrane helix</keyword>
<dbReference type="Pfam" id="PF00083">
    <property type="entry name" value="Sugar_tr"/>
    <property type="match status" value="1"/>
</dbReference>
<dbReference type="InterPro" id="IPR051084">
    <property type="entry name" value="H+-coupled_symporters"/>
</dbReference>
<dbReference type="InterPro" id="IPR005829">
    <property type="entry name" value="Sugar_transporter_CS"/>
</dbReference>
<evidence type="ECO:0000256" key="4">
    <source>
        <dbReference type="ARBA" id="ARBA00022475"/>
    </source>
</evidence>
<evidence type="ECO:0000256" key="2">
    <source>
        <dbReference type="ARBA" id="ARBA00008240"/>
    </source>
</evidence>
<organism evidence="11 12">
    <name type="scientific">Leclercia adecarboxylata</name>
    <dbReference type="NCBI Taxonomy" id="83655"/>
    <lineage>
        <taxon>Bacteria</taxon>
        <taxon>Pseudomonadati</taxon>
        <taxon>Pseudomonadota</taxon>
        <taxon>Gammaproteobacteria</taxon>
        <taxon>Enterobacterales</taxon>
        <taxon>Enterobacteriaceae</taxon>
        <taxon>Leclercia</taxon>
    </lineage>
</organism>
<evidence type="ECO:0000256" key="7">
    <source>
        <dbReference type="ARBA" id="ARBA00022989"/>
    </source>
</evidence>
<evidence type="ECO:0000313" key="11">
    <source>
        <dbReference type="EMBL" id="MDC6639182.1"/>
    </source>
</evidence>
<accession>A0A9X3YAF9</accession>
<evidence type="ECO:0000256" key="3">
    <source>
        <dbReference type="ARBA" id="ARBA00022448"/>
    </source>
</evidence>
<comment type="caution">
    <text evidence="11">The sequence shown here is derived from an EMBL/GenBank/DDBJ whole genome shotgun (WGS) entry which is preliminary data.</text>
</comment>
<dbReference type="InterPro" id="IPR036259">
    <property type="entry name" value="MFS_trans_sf"/>
</dbReference>
<feature type="transmembrane region" description="Helical" evidence="9">
    <location>
        <begin position="21"/>
        <end position="40"/>
    </location>
</feature>
<dbReference type="PROSITE" id="PS00217">
    <property type="entry name" value="SUGAR_TRANSPORT_2"/>
    <property type="match status" value="1"/>
</dbReference>
<feature type="transmembrane region" description="Helical" evidence="9">
    <location>
        <begin position="327"/>
        <end position="346"/>
    </location>
</feature>
<feature type="transmembrane region" description="Helical" evidence="9">
    <location>
        <begin position="394"/>
        <end position="414"/>
    </location>
</feature>
<dbReference type="Pfam" id="PF07690">
    <property type="entry name" value="MFS_1"/>
    <property type="match status" value="1"/>
</dbReference>
<keyword evidence="6" id="KW-0769">Symport</keyword>
<keyword evidence="4" id="KW-1003">Cell membrane</keyword>
<evidence type="ECO:0000256" key="1">
    <source>
        <dbReference type="ARBA" id="ARBA00004651"/>
    </source>
</evidence>
<feature type="transmembrane region" description="Helical" evidence="9">
    <location>
        <begin position="273"/>
        <end position="293"/>
    </location>
</feature>
<evidence type="ECO:0000256" key="8">
    <source>
        <dbReference type="ARBA" id="ARBA00023136"/>
    </source>
</evidence>
<dbReference type="EMBL" id="JAOURS010000012">
    <property type="protein sequence ID" value="MDC6639182.1"/>
    <property type="molecule type" value="Genomic_DNA"/>
</dbReference>
<keyword evidence="5 9" id="KW-0812">Transmembrane</keyword>
<sequence length="424" mass="45884">MPVSPQRRKVLLATGLGHFVEWFDFGLYGTLATIIGMHFFHTDNPASALLASFAVFAAGFMIRPLGGLWFGSLGDRIGRRKVLSTVILWTSGATFIIGLLPTYSQVGLLATVMLVLVRMIQGFAAGGESPGATTFLAEYAPAARRGYFTCWIDSFGFMAFVAGSGLVLLLTAWLGETAMNDWGWRIPFLLAGPLGWIGLYLRNHLQDSPEFQALLNSRQTEAAPLRRAVITGRRALGFCIGFVVIKAVMHWMLQAFIPAYLVTTLHYPALDAYTITTLGLLFVAVLVPFMGYLSDMMGRKPLMLAGCLGLILFAWPAMKLLTSGEVFSAMLGLGLLGLCIAAFDGASNAAMAELFPTRIRFGGVAIAYNLAVAFFGGVTPWSLAWLLTVTGNPLSPALYVMMAALITLLTVLRARETAGQRLRT</sequence>
<dbReference type="AlphaFoldDB" id="A0A9X3YAF9"/>
<dbReference type="SUPFAM" id="SSF103473">
    <property type="entry name" value="MFS general substrate transporter"/>
    <property type="match status" value="1"/>
</dbReference>
<dbReference type="PROSITE" id="PS50850">
    <property type="entry name" value="MFS"/>
    <property type="match status" value="1"/>
</dbReference>
<feature type="transmembrane region" description="Helical" evidence="9">
    <location>
        <begin position="182"/>
        <end position="201"/>
    </location>
</feature>